<dbReference type="EMBL" id="CAJPVJ010031639">
    <property type="protein sequence ID" value="CAG2180401.1"/>
    <property type="molecule type" value="Genomic_DNA"/>
</dbReference>
<feature type="compositionally biased region" description="Low complexity" evidence="1">
    <location>
        <begin position="87"/>
        <end position="99"/>
    </location>
</feature>
<dbReference type="OrthoDB" id="9984940at2759"/>
<dbReference type="Proteomes" id="UP000728032">
    <property type="component" value="Unassembled WGS sequence"/>
</dbReference>
<gene>
    <name evidence="2" type="ORF">ONB1V03_LOCUS19824</name>
</gene>
<feature type="region of interest" description="Disordered" evidence="1">
    <location>
        <begin position="77"/>
        <end position="111"/>
    </location>
</feature>
<sequence length="111" mass="12758">ARDLCRIPCVCKTWKSLLCETYAKSEANRRRVRHLKRVRKLRKSVGQENWPIKGRTPVATRSRTALSDIRNVYRTIKPTKRGTGAQSSFTTTTTISTSNTRHKDMGLRALR</sequence>
<protein>
    <submittedName>
        <fullName evidence="2">Uncharacterized protein</fullName>
    </submittedName>
</protein>
<evidence type="ECO:0000313" key="2">
    <source>
        <dbReference type="EMBL" id="CAD7663264.1"/>
    </source>
</evidence>
<name>A0A7R9MND1_9ACAR</name>
<accession>A0A7R9MND1</accession>
<feature type="non-terminal residue" evidence="2">
    <location>
        <position position="1"/>
    </location>
</feature>
<evidence type="ECO:0000313" key="3">
    <source>
        <dbReference type="Proteomes" id="UP000728032"/>
    </source>
</evidence>
<feature type="compositionally biased region" description="Basic and acidic residues" evidence="1">
    <location>
        <begin position="101"/>
        <end position="111"/>
    </location>
</feature>
<proteinExistence type="predicted"/>
<dbReference type="EMBL" id="OC946464">
    <property type="protein sequence ID" value="CAD7663264.1"/>
    <property type="molecule type" value="Genomic_DNA"/>
</dbReference>
<dbReference type="AlphaFoldDB" id="A0A7R9MND1"/>
<organism evidence="2">
    <name type="scientific">Oppiella nova</name>
    <dbReference type="NCBI Taxonomy" id="334625"/>
    <lineage>
        <taxon>Eukaryota</taxon>
        <taxon>Metazoa</taxon>
        <taxon>Ecdysozoa</taxon>
        <taxon>Arthropoda</taxon>
        <taxon>Chelicerata</taxon>
        <taxon>Arachnida</taxon>
        <taxon>Acari</taxon>
        <taxon>Acariformes</taxon>
        <taxon>Sarcoptiformes</taxon>
        <taxon>Oribatida</taxon>
        <taxon>Brachypylina</taxon>
        <taxon>Oppioidea</taxon>
        <taxon>Oppiidae</taxon>
        <taxon>Oppiella</taxon>
    </lineage>
</organism>
<reference evidence="2" key="1">
    <citation type="submission" date="2020-11" db="EMBL/GenBank/DDBJ databases">
        <authorList>
            <person name="Tran Van P."/>
        </authorList>
    </citation>
    <scope>NUCLEOTIDE SEQUENCE</scope>
</reference>
<evidence type="ECO:0000256" key="1">
    <source>
        <dbReference type="SAM" id="MobiDB-lite"/>
    </source>
</evidence>
<keyword evidence="3" id="KW-1185">Reference proteome</keyword>